<name>A0AAP2GI61_9BACT</name>
<protein>
    <submittedName>
        <fullName evidence="1">DUF4230 domain-containing protein</fullName>
    </submittedName>
</protein>
<sequence>MLIVCLMSCREKQKTLAISKIKAVSKLATTEATLSKMIFASEQRRFLGVIKLGEAQFAARTKATVTAGVDLTKIKADDIVIEGNRISVKLPAVEVINFEYPFSSYEIDYTITHDAFAAKIDIKEHEELYRRAESQIREQLPYLGIRETTEQNTTLLLEKILNSLGYEEVYITYGPTKPENFIQPIPLTDEDFQ</sequence>
<accession>A0AAP2GI61</accession>
<organism evidence="1 2">
    <name type="scientific">Chryseosolibacter histidini</name>
    <dbReference type="NCBI Taxonomy" id="2782349"/>
    <lineage>
        <taxon>Bacteria</taxon>
        <taxon>Pseudomonadati</taxon>
        <taxon>Bacteroidota</taxon>
        <taxon>Cytophagia</taxon>
        <taxon>Cytophagales</taxon>
        <taxon>Chryseotaleaceae</taxon>
        <taxon>Chryseosolibacter</taxon>
    </lineage>
</organism>
<dbReference type="Proteomes" id="UP001319200">
    <property type="component" value="Unassembled WGS sequence"/>
</dbReference>
<evidence type="ECO:0000313" key="1">
    <source>
        <dbReference type="EMBL" id="MBT1696789.1"/>
    </source>
</evidence>
<keyword evidence="2" id="KW-1185">Reference proteome</keyword>
<reference evidence="1 2" key="1">
    <citation type="submission" date="2021-05" db="EMBL/GenBank/DDBJ databases">
        <title>A Polyphasic approach of four new species of the genus Ohtaekwangia: Ohtaekwangia histidinii sp. nov., Ohtaekwangia cretensis sp. nov., Ohtaekwangia indiensis sp. nov., Ohtaekwangia reichenbachii sp. nov. from diverse environment.</title>
        <authorList>
            <person name="Octaviana S."/>
        </authorList>
    </citation>
    <scope>NUCLEOTIDE SEQUENCE [LARGE SCALE GENOMIC DNA]</scope>
    <source>
        <strain evidence="1 2">PWU4</strain>
    </source>
</reference>
<comment type="caution">
    <text evidence="1">The sequence shown here is derived from an EMBL/GenBank/DDBJ whole genome shotgun (WGS) entry which is preliminary data.</text>
</comment>
<dbReference type="EMBL" id="JAHESF010000006">
    <property type="protein sequence ID" value="MBT1696789.1"/>
    <property type="molecule type" value="Genomic_DNA"/>
</dbReference>
<proteinExistence type="predicted"/>
<dbReference type="InterPro" id="IPR025324">
    <property type="entry name" value="DUF4230"/>
</dbReference>
<gene>
    <name evidence="1" type="ORF">KK083_07890</name>
</gene>
<evidence type="ECO:0000313" key="2">
    <source>
        <dbReference type="Proteomes" id="UP001319200"/>
    </source>
</evidence>
<dbReference type="Pfam" id="PF14014">
    <property type="entry name" value="DUF4230"/>
    <property type="match status" value="1"/>
</dbReference>
<dbReference type="AlphaFoldDB" id="A0AAP2GI61"/>